<dbReference type="EMBL" id="CP136051">
    <property type="protein sequence ID" value="WOK06304.1"/>
    <property type="molecule type" value="Genomic_DNA"/>
</dbReference>
<reference evidence="2 3" key="1">
    <citation type="journal article" date="2023" name="Microbiol. Resour. Announc.">
        <title>Complete Genome Sequence of Imperialibacter roseus strain P4T.</title>
        <authorList>
            <person name="Tizabi D.R."/>
            <person name="Bachvaroff T."/>
            <person name="Hill R.T."/>
        </authorList>
    </citation>
    <scope>NUCLEOTIDE SEQUENCE [LARGE SCALE GENOMIC DNA]</scope>
    <source>
        <strain evidence="2 3">P4T</strain>
    </source>
</reference>
<proteinExistence type="predicted"/>
<accession>A0ABZ0IMQ6</accession>
<dbReference type="Pfam" id="PF14052">
    <property type="entry name" value="Caps_assemb_Wzi"/>
    <property type="match status" value="1"/>
</dbReference>
<keyword evidence="1" id="KW-0732">Signal</keyword>
<evidence type="ECO:0000313" key="3">
    <source>
        <dbReference type="Proteomes" id="UP001302349"/>
    </source>
</evidence>
<sequence>MNKGIKFFGFIVALAISIVVNAQDMPTGFKPFEERIRRLQLLGDTLIRPSFNIRPINSKVYLADSTIKLYAFSHILLKGKASKARLELLPFELTTQLNTTNPYGWNDGLMIPSRGFQSYISGGFYLKAGPFQVQLRPEAVWSANQAYQGFTNPYVLPFYYRYTYNYIDSPERFGEGAYYRFHPGQSFAGLNLGPVFIGASSQNIWWGPGKRNALIFSNNAPGFYHLGLKTTRPIETSIGSFEFQTLVGKLEGSGYMPTQTINPLYLNPIDDWRYLSGFTFNYSPSWFSGFHVGASRVFQQYFGDTKRNKDYFPGILNIFKANDPVSDDLLNRDQLISVYFRWVWKKAHAELYAEYGRNDASWNLRDFIMTPEHSRAYILGFSKLFSLLGKDRYLQLNAELTQLQQSSNYINRDAKSWYLHSQVTNGFTHLGQVIGAGIGPGSNLQSLEASWVNGLNKIGLRVERLTHNNDFYNVAFSYNPLHSPWVDTSAALLFDRNFNRFFISTNLSFVNSNNYQWGFRPGEENTVLPRGEKKFNAFVNVNIVYRFGR</sequence>
<name>A0ABZ0IMQ6_9BACT</name>
<gene>
    <name evidence="2" type="ORF">RT717_24835</name>
</gene>
<evidence type="ECO:0000256" key="1">
    <source>
        <dbReference type="SAM" id="SignalP"/>
    </source>
</evidence>
<keyword evidence="3" id="KW-1185">Reference proteome</keyword>
<feature type="signal peptide" evidence="1">
    <location>
        <begin position="1"/>
        <end position="22"/>
    </location>
</feature>
<organism evidence="2 3">
    <name type="scientific">Imperialibacter roseus</name>
    <dbReference type="NCBI Taxonomy" id="1324217"/>
    <lineage>
        <taxon>Bacteria</taxon>
        <taxon>Pseudomonadati</taxon>
        <taxon>Bacteroidota</taxon>
        <taxon>Cytophagia</taxon>
        <taxon>Cytophagales</taxon>
        <taxon>Flammeovirgaceae</taxon>
        <taxon>Imperialibacter</taxon>
    </lineage>
</organism>
<dbReference type="Gene3D" id="2.40.160.130">
    <property type="entry name" value="Capsule assembly protein Wzi"/>
    <property type="match status" value="1"/>
</dbReference>
<dbReference type="InterPro" id="IPR038636">
    <property type="entry name" value="Wzi_sf"/>
</dbReference>
<dbReference type="RefSeq" id="WP_317489031.1">
    <property type="nucleotide sequence ID" value="NZ_CP136051.1"/>
</dbReference>
<feature type="chain" id="PRO_5045427359" evidence="1">
    <location>
        <begin position="23"/>
        <end position="549"/>
    </location>
</feature>
<evidence type="ECO:0000313" key="2">
    <source>
        <dbReference type="EMBL" id="WOK06304.1"/>
    </source>
</evidence>
<dbReference type="Proteomes" id="UP001302349">
    <property type="component" value="Chromosome"/>
</dbReference>
<protein>
    <submittedName>
        <fullName evidence="2">Capsule assembly Wzi family protein</fullName>
    </submittedName>
</protein>
<dbReference type="InterPro" id="IPR026950">
    <property type="entry name" value="Caps_assemb_Wzi"/>
</dbReference>